<dbReference type="EMBL" id="VSSQ01006931">
    <property type="protein sequence ID" value="MPM34301.1"/>
    <property type="molecule type" value="Genomic_DNA"/>
</dbReference>
<keyword evidence="1" id="KW-1133">Transmembrane helix</keyword>
<proteinExistence type="predicted"/>
<keyword evidence="1" id="KW-0812">Transmembrane</keyword>
<protein>
    <submittedName>
        <fullName evidence="2">Uncharacterized protein</fullName>
    </submittedName>
</protein>
<feature type="transmembrane region" description="Helical" evidence="1">
    <location>
        <begin position="12"/>
        <end position="34"/>
    </location>
</feature>
<sequence length="46" mass="5326">MQTKTDRFIQSVFVLMNTRGVLVVVRVMGLEIFWSDLTSYSSLPIF</sequence>
<name>A0A644Z2R1_9ZZZZ</name>
<gene>
    <name evidence="2" type="ORF">SDC9_80883</name>
</gene>
<evidence type="ECO:0000313" key="2">
    <source>
        <dbReference type="EMBL" id="MPM34301.1"/>
    </source>
</evidence>
<accession>A0A644Z2R1</accession>
<reference evidence="2" key="1">
    <citation type="submission" date="2019-08" db="EMBL/GenBank/DDBJ databases">
        <authorList>
            <person name="Kucharzyk K."/>
            <person name="Murdoch R.W."/>
            <person name="Higgins S."/>
            <person name="Loffler F."/>
        </authorList>
    </citation>
    <scope>NUCLEOTIDE SEQUENCE</scope>
</reference>
<organism evidence="2">
    <name type="scientific">bioreactor metagenome</name>
    <dbReference type="NCBI Taxonomy" id="1076179"/>
    <lineage>
        <taxon>unclassified sequences</taxon>
        <taxon>metagenomes</taxon>
        <taxon>ecological metagenomes</taxon>
    </lineage>
</organism>
<comment type="caution">
    <text evidence="2">The sequence shown here is derived from an EMBL/GenBank/DDBJ whole genome shotgun (WGS) entry which is preliminary data.</text>
</comment>
<dbReference type="AlphaFoldDB" id="A0A644Z2R1"/>
<evidence type="ECO:0000256" key="1">
    <source>
        <dbReference type="SAM" id="Phobius"/>
    </source>
</evidence>
<keyword evidence="1" id="KW-0472">Membrane</keyword>